<feature type="transmembrane region" description="Helical" evidence="1">
    <location>
        <begin position="20"/>
        <end position="43"/>
    </location>
</feature>
<gene>
    <name evidence="2" type="ORF">SH580_16525</name>
</gene>
<reference evidence="2 3" key="1">
    <citation type="submission" date="2023-11" db="EMBL/GenBank/DDBJ databases">
        <title>Coraliomargarita sp. nov., isolated from marine algae.</title>
        <authorList>
            <person name="Lee J.K."/>
            <person name="Baek J.H."/>
            <person name="Kim J.M."/>
            <person name="Choi D.G."/>
            <person name="Jeon C.O."/>
        </authorList>
    </citation>
    <scope>NUCLEOTIDE SEQUENCE [LARGE SCALE GENOMIC DNA]</scope>
    <source>
        <strain evidence="2 3">J2-16</strain>
    </source>
</reference>
<dbReference type="Proteomes" id="UP001324993">
    <property type="component" value="Chromosome"/>
</dbReference>
<keyword evidence="1" id="KW-0472">Membrane</keyword>
<protein>
    <recommendedName>
        <fullName evidence="4">Fimbrial assembly family protein</fullName>
    </recommendedName>
</protein>
<proteinExistence type="predicted"/>
<evidence type="ECO:0000313" key="2">
    <source>
        <dbReference type="EMBL" id="WPJ95035.1"/>
    </source>
</evidence>
<evidence type="ECO:0000256" key="1">
    <source>
        <dbReference type="SAM" id="Phobius"/>
    </source>
</evidence>
<name>A0ABZ0RJ86_9BACT</name>
<keyword evidence="3" id="KW-1185">Reference proteome</keyword>
<evidence type="ECO:0000313" key="3">
    <source>
        <dbReference type="Proteomes" id="UP001324993"/>
    </source>
</evidence>
<accession>A0ABZ0RJ86</accession>
<dbReference type="RefSeq" id="WP_319831937.1">
    <property type="nucleotide sequence ID" value="NZ_CP138858.1"/>
</dbReference>
<keyword evidence="1" id="KW-1133">Transmembrane helix</keyword>
<organism evidence="2 3">
    <name type="scientific">Coraliomargarita algicola</name>
    <dbReference type="NCBI Taxonomy" id="3092156"/>
    <lineage>
        <taxon>Bacteria</taxon>
        <taxon>Pseudomonadati</taxon>
        <taxon>Verrucomicrobiota</taxon>
        <taxon>Opitutia</taxon>
        <taxon>Puniceicoccales</taxon>
        <taxon>Coraliomargaritaceae</taxon>
        <taxon>Coraliomargarita</taxon>
    </lineage>
</organism>
<keyword evidence="1" id="KW-0812">Transmembrane</keyword>
<sequence length="212" mass="23741">MQPFWRPNFVNQSELPDIKVIRTGFIINFVAVTLALCVAFFLLQREYRAYSLGNTVAQMEQQIRVADADDRENLKLSESFRTSAQYIVEVEQFFDSPLLAHEFLYGLSVIKPDDLIFSTVSLTESIVKVDSQNVVAYNIVISGNAKNLTVLDDFKNILEEAELLEIPGFDLGIDETLQGRDEKTGIFPYRIAISLKPAKKAAPAKKEGGDAS</sequence>
<dbReference type="EMBL" id="CP138858">
    <property type="protein sequence ID" value="WPJ95035.1"/>
    <property type="molecule type" value="Genomic_DNA"/>
</dbReference>
<evidence type="ECO:0008006" key="4">
    <source>
        <dbReference type="Google" id="ProtNLM"/>
    </source>
</evidence>